<gene>
    <name evidence="2" type="ORF">OKA104_LOCUS33478</name>
</gene>
<sequence>MDVWWVLLILIVRTVAEKSESKFMNSGAGLEVKSAKLGVESKKKNDDYMDKTVKKQN</sequence>
<keyword evidence="1" id="KW-0732">Signal</keyword>
<name>A0A819SJY7_9BILA</name>
<protein>
    <submittedName>
        <fullName evidence="2">Uncharacterized protein</fullName>
    </submittedName>
</protein>
<proteinExistence type="predicted"/>
<reference evidence="2" key="1">
    <citation type="submission" date="2021-02" db="EMBL/GenBank/DDBJ databases">
        <authorList>
            <person name="Nowell W R."/>
        </authorList>
    </citation>
    <scope>NUCLEOTIDE SEQUENCE</scope>
</reference>
<organism evidence="2 3">
    <name type="scientific">Adineta steineri</name>
    <dbReference type="NCBI Taxonomy" id="433720"/>
    <lineage>
        <taxon>Eukaryota</taxon>
        <taxon>Metazoa</taxon>
        <taxon>Spiralia</taxon>
        <taxon>Gnathifera</taxon>
        <taxon>Rotifera</taxon>
        <taxon>Eurotatoria</taxon>
        <taxon>Bdelloidea</taxon>
        <taxon>Adinetida</taxon>
        <taxon>Adinetidae</taxon>
        <taxon>Adineta</taxon>
    </lineage>
</organism>
<feature type="non-terminal residue" evidence="2">
    <location>
        <position position="1"/>
    </location>
</feature>
<comment type="caution">
    <text evidence="2">The sequence shown here is derived from an EMBL/GenBank/DDBJ whole genome shotgun (WGS) entry which is preliminary data.</text>
</comment>
<dbReference type="Proteomes" id="UP000663881">
    <property type="component" value="Unassembled WGS sequence"/>
</dbReference>
<feature type="chain" id="PRO_5032421965" evidence="1">
    <location>
        <begin position="17"/>
        <end position="57"/>
    </location>
</feature>
<accession>A0A819SJY7</accession>
<evidence type="ECO:0000313" key="2">
    <source>
        <dbReference type="EMBL" id="CAF4062656.1"/>
    </source>
</evidence>
<dbReference type="AlphaFoldDB" id="A0A819SJY7"/>
<evidence type="ECO:0000313" key="3">
    <source>
        <dbReference type="Proteomes" id="UP000663881"/>
    </source>
</evidence>
<dbReference type="EMBL" id="CAJOAY010004272">
    <property type="protein sequence ID" value="CAF4062656.1"/>
    <property type="molecule type" value="Genomic_DNA"/>
</dbReference>
<evidence type="ECO:0000256" key="1">
    <source>
        <dbReference type="SAM" id="SignalP"/>
    </source>
</evidence>
<feature type="signal peptide" evidence="1">
    <location>
        <begin position="1"/>
        <end position="16"/>
    </location>
</feature>